<comment type="caution">
    <text evidence="1">The sequence shown here is derived from an EMBL/GenBank/DDBJ whole genome shotgun (WGS) entry which is preliminary data.</text>
</comment>
<sequence length="93" mass="10174">MCSCSQQRKRSSCNDWSSAGFPFLRTSGEMPLIPETFPHVRQSMAFLSCVRVDSVSSLFMTNRSGNCVQSSVGNGVLSCDDLARLEREGGGFK</sequence>
<accession>A0AAE0SCV6</accession>
<organism evidence="1 2">
    <name type="scientific">Potamilus streckersoni</name>
    <dbReference type="NCBI Taxonomy" id="2493646"/>
    <lineage>
        <taxon>Eukaryota</taxon>
        <taxon>Metazoa</taxon>
        <taxon>Spiralia</taxon>
        <taxon>Lophotrochozoa</taxon>
        <taxon>Mollusca</taxon>
        <taxon>Bivalvia</taxon>
        <taxon>Autobranchia</taxon>
        <taxon>Heteroconchia</taxon>
        <taxon>Palaeoheterodonta</taxon>
        <taxon>Unionida</taxon>
        <taxon>Unionoidea</taxon>
        <taxon>Unionidae</taxon>
        <taxon>Ambleminae</taxon>
        <taxon>Lampsilini</taxon>
        <taxon>Potamilus</taxon>
    </lineage>
</organism>
<dbReference type="AlphaFoldDB" id="A0AAE0SCV6"/>
<reference evidence="1" key="1">
    <citation type="journal article" date="2021" name="Genome Biol. Evol.">
        <title>A High-Quality Reference Genome for a Parasitic Bivalve with Doubly Uniparental Inheritance (Bivalvia: Unionida).</title>
        <authorList>
            <person name="Smith C.H."/>
        </authorList>
    </citation>
    <scope>NUCLEOTIDE SEQUENCE</scope>
    <source>
        <strain evidence="1">CHS0354</strain>
    </source>
</reference>
<reference evidence="1" key="3">
    <citation type="submission" date="2023-05" db="EMBL/GenBank/DDBJ databases">
        <authorList>
            <person name="Smith C.H."/>
        </authorList>
    </citation>
    <scope>NUCLEOTIDE SEQUENCE</scope>
    <source>
        <strain evidence="1">CHS0354</strain>
        <tissue evidence="1">Mantle</tissue>
    </source>
</reference>
<dbReference type="Proteomes" id="UP001195483">
    <property type="component" value="Unassembled WGS sequence"/>
</dbReference>
<proteinExistence type="predicted"/>
<protein>
    <submittedName>
        <fullName evidence="1">Uncharacterized protein</fullName>
    </submittedName>
</protein>
<feature type="non-terminal residue" evidence="1">
    <location>
        <position position="93"/>
    </location>
</feature>
<reference evidence="1" key="2">
    <citation type="journal article" date="2021" name="Genome Biol. Evol.">
        <title>Developing a high-quality reference genome for a parasitic bivalve with doubly uniparental inheritance (Bivalvia: Unionida).</title>
        <authorList>
            <person name="Smith C.H."/>
        </authorList>
    </citation>
    <scope>NUCLEOTIDE SEQUENCE</scope>
    <source>
        <strain evidence="1">CHS0354</strain>
        <tissue evidence="1">Mantle</tissue>
    </source>
</reference>
<dbReference type="EMBL" id="JAEAOA010001155">
    <property type="protein sequence ID" value="KAK3589178.1"/>
    <property type="molecule type" value="Genomic_DNA"/>
</dbReference>
<name>A0AAE0SCV6_9BIVA</name>
<evidence type="ECO:0000313" key="2">
    <source>
        <dbReference type="Proteomes" id="UP001195483"/>
    </source>
</evidence>
<keyword evidence="2" id="KW-1185">Reference proteome</keyword>
<evidence type="ECO:0000313" key="1">
    <source>
        <dbReference type="EMBL" id="KAK3589178.1"/>
    </source>
</evidence>
<gene>
    <name evidence="1" type="ORF">CHS0354_018888</name>
</gene>